<comment type="caution">
    <text evidence="3">The sequence shown here is derived from an EMBL/GenBank/DDBJ whole genome shotgun (WGS) entry which is preliminary data.</text>
</comment>
<accession>A0A917I5I3</accession>
<dbReference type="Pfam" id="PF26079">
    <property type="entry name" value="Baseplate_J_C"/>
    <property type="match status" value="1"/>
</dbReference>
<dbReference type="InterPro" id="IPR058530">
    <property type="entry name" value="Baseplate_J-like_C"/>
</dbReference>
<keyword evidence="4" id="KW-1185">Reference proteome</keyword>
<feature type="domain" description="Baseplate J-like C-terminal" evidence="2">
    <location>
        <begin position="292"/>
        <end position="374"/>
    </location>
</feature>
<evidence type="ECO:0000313" key="3">
    <source>
        <dbReference type="EMBL" id="GGH14922.1"/>
    </source>
</evidence>
<dbReference type="AlphaFoldDB" id="A0A917I5I3"/>
<dbReference type="RefSeq" id="WP_188516990.1">
    <property type="nucleotide sequence ID" value="NZ_BMES01000001.1"/>
</dbReference>
<organism evidence="3 4">
    <name type="scientific">Alsobacter metallidurans</name>
    <dbReference type="NCBI Taxonomy" id="340221"/>
    <lineage>
        <taxon>Bacteria</taxon>
        <taxon>Pseudomonadati</taxon>
        <taxon>Pseudomonadota</taxon>
        <taxon>Alphaproteobacteria</taxon>
        <taxon>Hyphomicrobiales</taxon>
        <taxon>Alsobacteraceae</taxon>
        <taxon>Alsobacter</taxon>
    </lineage>
</organism>
<dbReference type="EMBL" id="BMES01000001">
    <property type="protein sequence ID" value="GGH14922.1"/>
    <property type="molecule type" value="Genomic_DNA"/>
</dbReference>
<evidence type="ECO:0000259" key="1">
    <source>
        <dbReference type="Pfam" id="PF04865"/>
    </source>
</evidence>
<reference evidence="3" key="2">
    <citation type="submission" date="2020-09" db="EMBL/GenBank/DDBJ databases">
        <authorList>
            <person name="Sun Q."/>
            <person name="Zhou Y."/>
        </authorList>
    </citation>
    <scope>NUCLEOTIDE SEQUENCE</scope>
    <source>
        <strain evidence="3">CGMCC 1.12214</strain>
    </source>
</reference>
<protein>
    <recommendedName>
        <fullName evidence="5">Baseplate protein</fullName>
    </recommendedName>
</protein>
<dbReference type="PANTHER" id="PTHR37829:SF3">
    <property type="entry name" value="PROTEIN JAYE-RELATED"/>
    <property type="match status" value="1"/>
</dbReference>
<reference evidence="3" key="1">
    <citation type="journal article" date="2014" name="Int. J. Syst. Evol. Microbiol.">
        <title>Complete genome sequence of Corynebacterium casei LMG S-19264T (=DSM 44701T), isolated from a smear-ripened cheese.</title>
        <authorList>
            <consortium name="US DOE Joint Genome Institute (JGI-PGF)"/>
            <person name="Walter F."/>
            <person name="Albersmeier A."/>
            <person name="Kalinowski J."/>
            <person name="Ruckert C."/>
        </authorList>
    </citation>
    <scope>NUCLEOTIDE SEQUENCE</scope>
    <source>
        <strain evidence="3">CGMCC 1.12214</strain>
    </source>
</reference>
<proteinExistence type="predicted"/>
<dbReference type="InterPro" id="IPR052399">
    <property type="entry name" value="Phage_Baseplate_Assmbl_Protein"/>
</dbReference>
<evidence type="ECO:0000259" key="2">
    <source>
        <dbReference type="Pfam" id="PF26079"/>
    </source>
</evidence>
<name>A0A917I5I3_9HYPH</name>
<gene>
    <name evidence="3" type="ORF">GCM10007036_14560</name>
</gene>
<evidence type="ECO:0008006" key="5">
    <source>
        <dbReference type="Google" id="ProtNLM"/>
    </source>
</evidence>
<feature type="domain" description="Baseplate protein J-like barrel" evidence="1">
    <location>
        <begin position="96"/>
        <end position="189"/>
    </location>
</feature>
<evidence type="ECO:0000313" key="4">
    <source>
        <dbReference type="Proteomes" id="UP000603912"/>
    </source>
</evidence>
<dbReference type="InterPro" id="IPR006949">
    <property type="entry name" value="Barrel_Baseplate_J-like"/>
</dbReference>
<sequence length="374" mass="38065">MATLNVRSFTALVQAQAAAIQARASVLVDFTIGSILRSVVESNAGVGLWLQGLVLQVLLLTRAATSKGADLDTWVQDFGMTRLAAAASAGQVTFARFSTGISSLIPVGAQVQTADGTQNFTVIADSTKPAYSAAQNGYVLPIGVSSLAVPVKANTPSAASNVQAGSVTVMRTAISGVDTVTNASAMSGGGDAEADAALRTRFVAYLLSLSKGTKQAVCYAVTSVQAGLSYTLTENYDYAGNMRTGYFYVVVDDGSGAPAASIINAVYTAVDAVRPLGVMFAVFAPTTLTAEVAATVTTGQGYDHNAVVAQVGVALTAYINGLGLGARLDFYRLAAVIYGVSGVTDVTGLSLNGGTSDLIATTQQVIKPGAVTVS</sequence>
<dbReference type="Pfam" id="PF04865">
    <property type="entry name" value="Baseplate_J"/>
    <property type="match status" value="1"/>
</dbReference>
<dbReference type="PANTHER" id="PTHR37829">
    <property type="entry name" value="PHAGE-LIKE ELEMENT PBSX PROTEIN XKDT"/>
    <property type="match status" value="1"/>
</dbReference>
<dbReference type="Proteomes" id="UP000603912">
    <property type="component" value="Unassembled WGS sequence"/>
</dbReference>